<dbReference type="InterPro" id="IPR001810">
    <property type="entry name" value="F-box_dom"/>
</dbReference>
<dbReference type="GO" id="GO:0003713">
    <property type="term" value="F:transcription coactivator activity"/>
    <property type="evidence" value="ECO:0007669"/>
    <property type="project" value="TreeGrafter"/>
</dbReference>
<dbReference type="AlphaFoldDB" id="A0A7R9ETS1"/>
<organism evidence="2">
    <name type="scientific">Timema bartmani</name>
    <dbReference type="NCBI Taxonomy" id="61472"/>
    <lineage>
        <taxon>Eukaryota</taxon>
        <taxon>Metazoa</taxon>
        <taxon>Ecdysozoa</taxon>
        <taxon>Arthropoda</taxon>
        <taxon>Hexapoda</taxon>
        <taxon>Insecta</taxon>
        <taxon>Pterygota</taxon>
        <taxon>Neoptera</taxon>
        <taxon>Polyneoptera</taxon>
        <taxon>Phasmatodea</taxon>
        <taxon>Timematodea</taxon>
        <taxon>Timematoidea</taxon>
        <taxon>Timematidae</taxon>
        <taxon>Timema</taxon>
    </lineage>
</organism>
<dbReference type="EMBL" id="OD565104">
    <property type="protein sequence ID" value="CAD7440871.1"/>
    <property type="molecule type" value="Genomic_DNA"/>
</dbReference>
<accession>A0A7R9ETS1</accession>
<dbReference type="SUPFAM" id="SSF81383">
    <property type="entry name" value="F-box domain"/>
    <property type="match status" value="1"/>
</dbReference>
<feature type="domain" description="F-box" evidence="1">
    <location>
        <begin position="2"/>
        <end position="50"/>
    </location>
</feature>
<protein>
    <recommendedName>
        <fullName evidence="1">F-box domain-containing protein</fullName>
    </recommendedName>
</protein>
<dbReference type="InterPro" id="IPR036047">
    <property type="entry name" value="F-box-like_dom_sf"/>
</dbReference>
<dbReference type="PANTHER" id="PTHR13252:SF1">
    <property type="entry name" value="DAMPENED, ISOFORM A"/>
    <property type="match status" value="1"/>
</dbReference>
<dbReference type="PROSITE" id="PS50181">
    <property type="entry name" value="FBOX"/>
    <property type="match status" value="1"/>
</dbReference>
<dbReference type="Pfam" id="PF00646">
    <property type="entry name" value="F-box"/>
    <property type="match status" value="1"/>
</dbReference>
<gene>
    <name evidence="2" type="ORF">TBIB3V08_LOCUS3357</name>
</gene>
<dbReference type="GO" id="GO:0005634">
    <property type="term" value="C:nucleus"/>
    <property type="evidence" value="ECO:0007669"/>
    <property type="project" value="TreeGrafter"/>
</dbReference>
<dbReference type="PANTHER" id="PTHR13252">
    <property type="entry name" value="F-BOX ONLY PROTEIN 28"/>
    <property type="match status" value="1"/>
</dbReference>
<dbReference type="InterPro" id="IPR039719">
    <property type="entry name" value="FBXO28"/>
</dbReference>
<reference evidence="2" key="1">
    <citation type="submission" date="2020-11" db="EMBL/GenBank/DDBJ databases">
        <authorList>
            <person name="Tran Van P."/>
        </authorList>
    </citation>
    <scope>NUCLEOTIDE SEQUENCE</scope>
</reference>
<proteinExistence type="predicted"/>
<name>A0A7R9ETS1_9NEOP</name>
<evidence type="ECO:0000313" key="2">
    <source>
        <dbReference type="EMBL" id="CAD7440871.1"/>
    </source>
</evidence>
<evidence type="ECO:0000259" key="1">
    <source>
        <dbReference type="PROSITE" id="PS50181"/>
    </source>
</evidence>
<sequence length="439" mass="50602">MGRGLLDLPEKTLRLILKFLRFEDLTHLRRVCRLLRDIGGDILNSTFLTLAARVDDKINMIKSMINYASSEDISGLLLRQKCLQVLYSEVRVLNAVCGRYVLSNSCFFVGGSLLDCCEKLLDLNTVKTNQDECQDKNVIICLFLLAEQYLDHFDRVIEPPLLKRRHCSYAWFGTKLIDIVDCYSMSQYHLIVNYSGMAFHLAGRYETYFPNTVDAPPQLTEGKEGIASEDGKQRLIRYLRNNVRWNNFFQDLLLDRLLRARCWKMTSLMAQLLDSLMVSLDIFLSWFLAGSIVDQGEEIVYNNAPRKERRGSKFTVNQPDGLTTTETCDILGQHGDIYRKVFKRSLGDSPCGKGVYITVDLQCMKETAPLRLEPLAEVNVYTFDPESTTSQREYEFSMEMKVRYSTSQDAQLRESLIHLFHNREKCVVSESTRNVELFL</sequence>